<accession>A0A6A6CDJ8</accession>
<evidence type="ECO:0000313" key="2">
    <source>
        <dbReference type="Proteomes" id="UP000799537"/>
    </source>
</evidence>
<evidence type="ECO:0000313" key="1">
    <source>
        <dbReference type="EMBL" id="KAF2164793.1"/>
    </source>
</evidence>
<dbReference type="AlphaFoldDB" id="A0A6A6CDJ8"/>
<dbReference type="Proteomes" id="UP000799537">
    <property type="component" value="Unassembled WGS sequence"/>
</dbReference>
<keyword evidence="2" id="KW-1185">Reference proteome</keyword>
<reference evidence="1" key="1">
    <citation type="journal article" date="2020" name="Stud. Mycol.">
        <title>101 Dothideomycetes genomes: a test case for predicting lifestyles and emergence of pathogens.</title>
        <authorList>
            <person name="Haridas S."/>
            <person name="Albert R."/>
            <person name="Binder M."/>
            <person name="Bloem J."/>
            <person name="Labutti K."/>
            <person name="Salamov A."/>
            <person name="Andreopoulos B."/>
            <person name="Baker S."/>
            <person name="Barry K."/>
            <person name="Bills G."/>
            <person name="Bluhm B."/>
            <person name="Cannon C."/>
            <person name="Castanera R."/>
            <person name="Culley D."/>
            <person name="Daum C."/>
            <person name="Ezra D."/>
            <person name="Gonzalez J."/>
            <person name="Henrissat B."/>
            <person name="Kuo A."/>
            <person name="Liang C."/>
            <person name="Lipzen A."/>
            <person name="Lutzoni F."/>
            <person name="Magnuson J."/>
            <person name="Mondo S."/>
            <person name="Nolan M."/>
            <person name="Ohm R."/>
            <person name="Pangilinan J."/>
            <person name="Park H.-J."/>
            <person name="Ramirez L."/>
            <person name="Alfaro M."/>
            <person name="Sun H."/>
            <person name="Tritt A."/>
            <person name="Yoshinaga Y."/>
            <person name="Zwiers L.-H."/>
            <person name="Turgeon B."/>
            <person name="Goodwin S."/>
            <person name="Spatafora J."/>
            <person name="Crous P."/>
            <person name="Grigoriev I."/>
        </authorList>
    </citation>
    <scope>NUCLEOTIDE SEQUENCE</scope>
    <source>
        <strain evidence="1">ATCC 36951</strain>
    </source>
</reference>
<proteinExistence type="predicted"/>
<dbReference type="GeneID" id="54566482"/>
<dbReference type="RefSeq" id="XP_033665682.1">
    <property type="nucleotide sequence ID" value="XM_033813210.1"/>
</dbReference>
<protein>
    <submittedName>
        <fullName evidence="1">Uncharacterized protein</fullName>
    </submittedName>
</protein>
<sequence length="207" mass="22764">MLSKRSHSAPGCCRTKPLLKPLTQKQNPTHLAATKSPSIARTVESLVLEIISAINTRHFTPHTTNPTIDPEFIGSIRYPWGGRAPTSWPDTLATFSALVAQYPHYRIARPLMYTEVYGDAYVYAGVGRPRTKRGEEGRYADVFVNFDVEGMGEGVVRQSVGIWRFRRGEGADGEGDGDGWRCFSMQCLDGCGRCDGLGGVECFVGMV</sequence>
<gene>
    <name evidence="1" type="ORF">M409DRAFT_56171</name>
</gene>
<name>A0A6A6CDJ8_ZASCE</name>
<dbReference type="EMBL" id="ML993602">
    <property type="protein sequence ID" value="KAF2164793.1"/>
    <property type="molecule type" value="Genomic_DNA"/>
</dbReference>
<organism evidence="1 2">
    <name type="scientific">Zasmidium cellare ATCC 36951</name>
    <dbReference type="NCBI Taxonomy" id="1080233"/>
    <lineage>
        <taxon>Eukaryota</taxon>
        <taxon>Fungi</taxon>
        <taxon>Dikarya</taxon>
        <taxon>Ascomycota</taxon>
        <taxon>Pezizomycotina</taxon>
        <taxon>Dothideomycetes</taxon>
        <taxon>Dothideomycetidae</taxon>
        <taxon>Mycosphaerellales</taxon>
        <taxon>Mycosphaerellaceae</taxon>
        <taxon>Zasmidium</taxon>
    </lineage>
</organism>